<organism evidence="2 3">
    <name type="scientific">Anisodus acutangulus</name>
    <dbReference type="NCBI Taxonomy" id="402998"/>
    <lineage>
        <taxon>Eukaryota</taxon>
        <taxon>Viridiplantae</taxon>
        <taxon>Streptophyta</taxon>
        <taxon>Embryophyta</taxon>
        <taxon>Tracheophyta</taxon>
        <taxon>Spermatophyta</taxon>
        <taxon>Magnoliopsida</taxon>
        <taxon>eudicotyledons</taxon>
        <taxon>Gunneridae</taxon>
        <taxon>Pentapetalae</taxon>
        <taxon>asterids</taxon>
        <taxon>lamiids</taxon>
        <taxon>Solanales</taxon>
        <taxon>Solanaceae</taxon>
        <taxon>Solanoideae</taxon>
        <taxon>Hyoscyameae</taxon>
        <taxon>Anisodus</taxon>
    </lineage>
</organism>
<keyword evidence="3" id="KW-1185">Reference proteome</keyword>
<comment type="caution">
    <text evidence="2">The sequence shown here is derived from an EMBL/GenBank/DDBJ whole genome shotgun (WGS) entry which is preliminary data.</text>
</comment>
<gene>
    <name evidence="2" type="ORF">K7X08_022884</name>
</gene>
<dbReference type="Proteomes" id="UP001152561">
    <property type="component" value="Unassembled WGS sequence"/>
</dbReference>
<proteinExistence type="predicted"/>
<evidence type="ECO:0000313" key="3">
    <source>
        <dbReference type="Proteomes" id="UP001152561"/>
    </source>
</evidence>
<feature type="region of interest" description="Disordered" evidence="1">
    <location>
        <begin position="1"/>
        <end position="36"/>
    </location>
</feature>
<evidence type="ECO:0000256" key="1">
    <source>
        <dbReference type="SAM" id="MobiDB-lite"/>
    </source>
</evidence>
<sequence length="104" mass="11316">MKEWKEGDPKPNATAGESQKAKHGAGMSGPQTSIGETDWQVAKGGTLAKMQTNNQTVAITNVFNPLMVDTNKGTTPILILPRSNLFVCFATKNSKGFFLIEYLR</sequence>
<dbReference type="AlphaFoldDB" id="A0A9Q1MC30"/>
<protein>
    <submittedName>
        <fullName evidence="2">Uncharacterized protein</fullName>
    </submittedName>
</protein>
<reference evidence="3" key="1">
    <citation type="journal article" date="2023" name="Proc. Natl. Acad. Sci. U.S.A.">
        <title>Genomic and structural basis for evolution of tropane alkaloid biosynthesis.</title>
        <authorList>
            <person name="Wanga Y.-J."/>
            <person name="Taina T."/>
            <person name="Yua J.-Y."/>
            <person name="Lia J."/>
            <person name="Xua B."/>
            <person name="Chenc J."/>
            <person name="D'Auriad J.C."/>
            <person name="Huanga J.-P."/>
            <person name="Huanga S.-X."/>
        </authorList>
    </citation>
    <scope>NUCLEOTIDE SEQUENCE [LARGE SCALE GENOMIC DNA]</scope>
    <source>
        <strain evidence="3">cv. KIB-2019</strain>
    </source>
</reference>
<dbReference type="EMBL" id="JAJAGQ010000008">
    <property type="protein sequence ID" value="KAJ8556126.1"/>
    <property type="molecule type" value="Genomic_DNA"/>
</dbReference>
<accession>A0A9Q1MC30</accession>
<name>A0A9Q1MC30_9SOLA</name>
<evidence type="ECO:0000313" key="2">
    <source>
        <dbReference type="EMBL" id="KAJ8556126.1"/>
    </source>
</evidence>